<dbReference type="InterPro" id="IPR016125">
    <property type="entry name" value="Peptidase_C15-like"/>
</dbReference>
<proteinExistence type="inferred from homology"/>
<dbReference type="GO" id="GO:0051286">
    <property type="term" value="C:cell tip"/>
    <property type="evidence" value="ECO:0007669"/>
    <property type="project" value="TreeGrafter"/>
</dbReference>
<protein>
    <submittedName>
        <fullName evidence="9">WD40 repeat-like protein</fullName>
    </submittedName>
</protein>
<keyword evidence="5" id="KW-0378">Hydrolase</keyword>
<name>A0A8H7HFR1_9AGAM</name>
<evidence type="ECO:0000256" key="5">
    <source>
        <dbReference type="ARBA" id="ARBA00022801"/>
    </source>
</evidence>
<accession>A0A8H7HFR1</accession>
<feature type="compositionally biased region" description="Acidic residues" evidence="8">
    <location>
        <begin position="97"/>
        <end position="107"/>
    </location>
</feature>
<keyword evidence="6" id="KW-0788">Thiol protease</keyword>
<dbReference type="GO" id="GO:0008234">
    <property type="term" value="F:cysteine-type peptidase activity"/>
    <property type="evidence" value="ECO:0007669"/>
    <property type="project" value="UniProtKB-KW"/>
</dbReference>
<evidence type="ECO:0000256" key="8">
    <source>
        <dbReference type="SAM" id="MobiDB-lite"/>
    </source>
</evidence>
<feature type="compositionally biased region" description="Polar residues" evidence="8">
    <location>
        <begin position="109"/>
        <end position="119"/>
    </location>
</feature>
<keyword evidence="3" id="KW-0645">Protease</keyword>
<comment type="similarity">
    <text evidence="1">Belongs to the peptidase C15 family.</text>
</comment>
<evidence type="ECO:0000256" key="1">
    <source>
        <dbReference type="ARBA" id="ARBA00006641"/>
    </source>
</evidence>
<dbReference type="EMBL" id="JACYCC010000035">
    <property type="protein sequence ID" value="KAF8682714.1"/>
    <property type="molecule type" value="Genomic_DNA"/>
</dbReference>
<evidence type="ECO:0000256" key="4">
    <source>
        <dbReference type="ARBA" id="ARBA00022737"/>
    </source>
</evidence>
<keyword evidence="4" id="KW-0677">Repeat</keyword>
<feature type="region of interest" description="Disordered" evidence="8">
    <location>
        <begin position="50"/>
        <end position="141"/>
    </location>
</feature>
<gene>
    <name evidence="9" type="ORF">RHS04_02092</name>
</gene>
<dbReference type="InterPro" id="IPR036440">
    <property type="entry name" value="Peptidase_C15-like_sf"/>
</dbReference>
<keyword evidence="2 7" id="KW-0853">WD repeat</keyword>
<dbReference type="InterPro" id="IPR015943">
    <property type="entry name" value="WD40/YVTN_repeat-like_dom_sf"/>
</dbReference>
<dbReference type="Gene3D" id="2.130.10.10">
    <property type="entry name" value="YVTN repeat-like/Quinoprotein amine dehydrogenase"/>
    <property type="match status" value="1"/>
</dbReference>
<dbReference type="Pfam" id="PF01470">
    <property type="entry name" value="Peptidase_C15"/>
    <property type="match status" value="1"/>
</dbReference>
<dbReference type="InterPro" id="IPR051362">
    <property type="entry name" value="WD_repeat_creC_regulators"/>
</dbReference>
<dbReference type="Pfam" id="PF00400">
    <property type="entry name" value="WD40"/>
    <property type="match status" value="1"/>
</dbReference>
<feature type="compositionally biased region" description="Basic residues" evidence="8">
    <location>
        <begin position="130"/>
        <end position="141"/>
    </location>
</feature>
<comment type="caution">
    <text evidence="9">The sequence shown here is derived from an EMBL/GenBank/DDBJ whole genome shotgun (WGS) entry which is preliminary data.</text>
</comment>
<evidence type="ECO:0000256" key="3">
    <source>
        <dbReference type="ARBA" id="ARBA00022670"/>
    </source>
</evidence>
<feature type="compositionally biased region" description="Low complexity" evidence="8">
    <location>
        <begin position="319"/>
        <end position="330"/>
    </location>
</feature>
<feature type="compositionally biased region" description="Pro residues" evidence="8">
    <location>
        <begin position="300"/>
        <end position="309"/>
    </location>
</feature>
<dbReference type="Proteomes" id="UP000650582">
    <property type="component" value="Unassembled WGS sequence"/>
</dbReference>
<dbReference type="GO" id="GO:0032153">
    <property type="term" value="C:cell division site"/>
    <property type="evidence" value="ECO:0007669"/>
    <property type="project" value="TreeGrafter"/>
</dbReference>
<feature type="repeat" description="WD" evidence="7">
    <location>
        <begin position="403"/>
        <end position="433"/>
    </location>
</feature>
<dbReference type="PANTHER" id="PTHR14107">
    <property type="entry name" value="WD REPEAT PROTEIN"/>
    <property type="match status" value="1"/>
</dbReference>
<dbReference type="SUPFAM" id="SSF50978">
    <property type="entry name" value="WD40 repeat-like"/>
    <property type="match status" value="1"/>
</dbReference>
<dbReference type="SMART" id="SM00320">
    <property type="entry name" value="WD40"/>
    <property type="match status" value="4"/>
</dbReference>
<dbReference type="SUPFAM" id="SSF53182">
    <property type="entry name" value="Pyrrolidone carboxyl peptidase (pyroglutamate aminopeptidase)"/>
    <property type="match status" value="1"/>
</dbReference>
<dbReference type="AlphaFoldDB" id="A0A8H7HFR1"/>
<evidence type="ECO:0000256" key="6">
    <source>
        <dbReference type="ARBA" id="ARBA00022807"/>
    </source>
</evidence>
<reference evidence="9" key="1">
    <citation type="submission" date="2020-09" db="EMBL/GenBank/DDBJ databases">
        <title>Comparative genome analyses of four rice-infecting Rhizoctonia solani isolates reveal extensive enrichment of homogalacturonan modification genes.</title>
        <authorList>
            <person name="Lee D.-Y."/>
            <person name="Jeon J."/>
            <person name="Kim K.-T."/>
            <person name="Cheong K."/>
            <person name="Song H."/>
            <person name="Choi G."/>
            <person name="Ko J."/>
            <person name="Opiyo S.O."/>
            <person name="Zuo S."/>
            <person name="Madhav S."/>
            <person name="Lee Y.-H."/>
            <person name="Wang G.-L."/>
        </authorList>
    </citation>
    <scope>NUCLEOTIDE SEQUENCE</scope>
    <source>
        <strain evidence="9">AG1-IA YN-7</strain>
    </source>
</reference>
<dbReference type="GO" id="GO:0005634">
    <property type="term" value="C:nucleus"/>
    <property type="evidence" value="ECO:0007669"/>
    <property type="project" value="TreeGrafter"/>
</dbReference>
<dbReference type="InterPro" id="IPR036322">
    <property type="entry name" value="WD40_repeat_dom_sf"/>
</dbReference>
<feature type="compositionally biased region" description="Basic and acidic residues" evidence="8">
    <location>
        <begin position="69"/>
        <end position="82"/>
    </location>
</feature>
<dbReference type="PANTHER" id="PTHR14107:SF16">
    <property type="entry name" value="AT02583P"/>
    <property type="match status" value="1"/>
</dbReference>
<sequence length="862" mass="95143">MAGIENDSTFVAPEGVYSLTEEYKPPPIHTTTAGIAASFHSKLTTITVKFAPPKAGSQGITSLLGGGKAVKEKEKDKKRDEDVQGNASGESEHELGGEQEPEPDMDDPSTPQQQQQLFSPTGLKPSPLTPRKKSVARPKHNIKTTSSSFVTRLHTMEGLTKYLGSKSGDVTFMFYNAGKSFYWMDVSGKLKEPLARISFSQFPTCHAVNTLTSSSTCLDIVIGFNTGDLIWFEPLSSRYVRINKQVVHNANQSMNLSPCTQVRWVPSSRTLLLASYADGTIVVYDTERQDAPFVPHDPSKPIPPPPAPPSTHDTDEQKSSNGSGSAAAQSERMWNPLNEILVTSNGGPDGKALKNPVSHWRLTEKKSVVDFVFSPDVRYVAAISEDGCLRIIDALSETLMDVYQAYFGALTCLAWSPDGRYILTGGQDDLVTVLSPWEQRIVARCQGHLSFVSSVAFDASRIDSRTYRFGSVGEDNRLIFWDLSAGALHRPKLHPSHALSSTLSLALRRSHGNLVAGGVHQGETDRFHPAPSRMEVATIQPVVSWQVKPIDGEHLLAHVSFLPSGMMTMTRTGLIRQWCEMCEGRPFLAYGVGHSERGLNVKLRHSLRCGRAVWRDILIYPILLNLGRQGVRSNLLSPFILLDNDAYHPSRRDANTQNTDHRPFSGVPENPSWVVASHLNNQTRDFGRVKVHITALEIPTAYSAVLNTIPALHASKEYDAMVHFGLGLPDRFRIERIGHKLGYPAPDAQGKFSDIVISNESQEIRGFGAGFEQFEEELQTSIDVDAVVERLKSNGFEQTESSNDAGRFVCEFSYFCSLACAQREGTGIKVLFVHVPHIGYTYELPDMIRAFETVIEHVALNV</sequence>
<dbReference type="GO" id="GO:0045013">
    <property type="term" value="P:carbon catabolite repression of transcription"/>
    <property type="evidence" value="ECO:0007669"/>
    <property type="project" value="TreeGrafter"/>
</dbReference>
<dbReference type="Gene3D" id="3.40.630.20">
    <property type="entry name" value="Peptidase C15, pyroglutamyl peptidase I-like"/>
    <property type="match status" value="1"/>
</dbReference>
<dbReference type="InterPro" id="IPR001680">
    <property type="entry name" value="WD40_rpt"/>
</dbReference>
<evidence type="ECO:0000313" key="10">
    <source>
        <dbReference type="Proteomes" id="UP000650582"/>
    </source>
</evidence>
<dbReference type="PROSITE" id="PS50082">
    <property type="entry name" value="WD_REPEATS_2"/>
    <property type="match status" value="1"/>
</dbReference>
<evidence type="ECO:0000256" key="2">
    <source>
        <dbReference type="ARBA" id="ARBA00022574"/>
    </source>
</evidence>
<dbReference type="GO" id="GO:0006508">
    <property type="term" value="P:proteolysis"/>
    <property type="evidence" value="ECO:0007669"/>
    <property type="project" value="UniProtKB-KW"/>
</dbReference>
<evidence type="ECO:0000256" key="7">
    <source>
        <dbReference type="PROSITE-ProRule" id="PRU00221"/>
    </source>
</evidence>
<evidence type="ECO:0000313" key="9">
    <source>
        <dbReference type="EMBL" id="KAF8682714.1"/>
    </source>
</evidence>
<feature type="region of interest" description="Disordered" evidence="8">
    <location>
        <begin position="292"/>
        <end position="330"/>
    </location>
</feature>
<organism evidence="9 10">
    <name type="scientific">Rhizoctonia solani</name>
    <dbReference type="NCBI Taxonomy" id="456999"/>
    <lineage>
        <taxon>Eukaryota</taxon>
        <taxon>Fungi</taxon>
        <taxon>Dikarya</taxon>
        <taxon>Basidiomycota</taxon>
        <taxon>Agaricomycotina</taxon>
        <taxon>Agaricomycetes</taxon>
        <taxon>Cantharellales</taxon>
        <taxon>Ceratobasidiaceae</taxon>
        <taxon>Rhizoctonia</taxon>
    </lineage>
</organism>